<evidence type="ECO:0000259" key="2">
    <source>
        <dbReference type="Pfam" id="PF04127"/>
    </source>
</evidence>
<comment type="caution">
    <text evidence="3">The sequence shown here is derived from an EMBL/GenBank/DDBJ whole genome shotgun (WGS) entry which is preliminary data.</text>
</comment>
<dbReference type="Pfam" id="PF04127">
    <property type="entry name" value="DFP"/>
    <property type="match status" value="1"/>
</dbReference>
<dbReference type="InterPro" id="IPR007085">
    <property type="entry name" value="DNA/pantothenate-metab_flavo_C"/>
</dbReference>
<dbReference type="InParanoid" id="G7E0Y2"/>
<protein>
    <recommendedName>
        <fullName evidence="2">DNA/pantothenate metabolism flavoprotein C-terminal domain-containing protein</fullName>
    </recommendedName>
</protein>
<dbReference type="Proteomes" id="UP000009131">
    <property type="component" value="Unassembled WGS sequence"/>
</dbReference>
<evidence type="ECO:0000313" key="4">
    <source>
        <dbReference type="Proteomes" id="UP000009131"/>
    </source>
</evidence>
<name>G7E0Y2_MIXOS</name>
<dbReference type="GO" id="GO:0003824">
    <property type="term" value="F:catalytic activity"/>
    <property type="evidence" value="ECO:0007669"/>
    <property type="project" value="UniProtKB-ARBA"/>
</dbReference>
<dbReference type="GO" id="GO:0015937">
    <property type="term" value="P:coenzyme A biosynthetic process"/>
    <property type="evidence" value="ECO:0007669"/>
    <property type="project" value="UniProtKB-ARBA"/>
</dbReference>
<accession>G7E0Y2</accession>
<dbReference type="FunCoup" id="G7E0Y2">
    <property type="interactions" value="514"/>
</dbReference>
<dbReference type="eggNOG" id="KOG2728">
    <property type="taxonomic scope" value="Eukaryota"/>
</dbReference>
<keyword evidence="4" id="KW-1185">Reference proteome</keyword>
<gene>
    <name evidence="3" type="primary">Mo03160</name>
    <name evidence="3" type="ORF">E5Q_03160</name>
</gene>
<dbReference type="SUPFAM" id="SSF102645">
    <property type="entry name" value="CoaB-like"/>
    <property type="match status" value="2"/>
</dbReference>
<dbReference type="Gene3D" id="3.40.50.10300">
    <property type="entry name" value="CoaB-like"/>
    <property type="match status" value="1"/>
</dbReference>
<dbReference type="OrthoDB" id="70224at2759"/>
<sequence>MASTDYDAEAFFADSDPPPKLDEELRAAQSFIARHAREGRRIVLITSGGTTVPLEKNTVRFLDNFSAGTRGAASAEYFLRSGHYAVIFMHRQHSLQPFSRHYSHSVNPFLSLLELQNDDVATAKGRTELFPSLAAMRPTQETQHVSPQVERRDSTQGPQIRIKTADRACLITILRSYKLIQSLGLLHNISFTTVHDYLFLLRGVSRLMGSSEDENNRPLGRQGMYYLAAAVSDFFLPATEMSEHKIQSREGSLVIEMRPVPKVLKPLVEQWSNEGFTVSFKLETDPQLLIPKARAALQRYGHQLVIGNDLNRRKFEVVFVDQQDEDWLRISQQQTEAGEREIEEDIVDKLIARHTEYIAKSSS</sequence>
<reference evidence="3 4" key="2">
    <citation type="journal article" date="2012" name="Open Biol.">
        <title>Characteristics of nucleosomes and linker DNA regions on the genome of the basidiomycete Mixia osmundae revealed by mono- and dinucleosome mapping.</title>
        <authorList>
            <person name="Nishida H."/>
            <person name="Kondo S."/>
            <person name="Matsumoto T."/>
            <person name="Suzuki Y."/>
            <person name="Yoshikawa H."/>
            <person name="Taylor T.D."/>
            <person name="Sugiyama J."/>
        </authorList>
    </citation>
    <scope>NUCLEOTIDE SEQUENCE [LARGE SCALE GENOMIC DNA]</scope>
    <source>
        <strain evidence="4">CBS 9802 / IAM 14324 / JCM 22182 / KY 12970</strain>
    </source>
</reference>
<evidence type="ECO:0000313" key="3">
    <source>
        <dbReference type="EMBL" id="GAA96492.1"/>
    </source>
</evidence>
<feature type="domain" description="DNA/pantothenate metabolism flavoprotein C-terminal" evidence="2">
    <location>
        <begin position="222"/>
        <end position="346"/>
    </location>
</feature>
<dbReference type="OMA" id="LERYQHH"/>
<reference evidence="3 4" key="1">
    <citation type="journal article" date="2011" name="J. Gen. Appl. Microbiol.">
        <title>Draft genome sequencing of the enigmatic basidiomycete Mixia osmundae.</title>
        <authorList>
            <person name="Nishida H."/>
            <person name="Nagatsuka Y."/>
            <person name="Sugiyama J."/>
        </authorList>
    </citation>
    <scope>NUCLEOTIDE SEQUENCE [LARGE SCALE GENOMIC DNA]</scope>
    <source>
        <strain evidence="4">CBS 9802 / IAM 14324 / JCM 22182 / KY 12970</strain>
    </source>
</reference>
<dbReference type="PANTHER" id="PTHR12290">
    <property type="entry name" value="CORNICHON-RELATED"/>
    <property type="match status" value="1"/>
</dbReference>
<dbReference type="InterPro" id="IPR035929">
    <property type="entry name" value="CoaB-like_sf"/>
</dbReference>
<dbReference type="AlphaFoldDB" id="G7E0Y2"/>
<dbReference type="EMBL" id="BABT02000102">
    <property type="protein sequence ID" value="GAA96492.1"/>
    <property type="molecule type" value="Genomic_DNA"/>
</dbReference>
<dbReference type="RefSeq" id="XP_014567461.1">
    <property type="nucleotide sequence ID" value="XM_014711975.1"/>
</dbReference>
<comment type="similarity">
    <text evidence="1">Belongs to the PPC synthetase family.</text>
</comment>
<dbReference type="STRING" id="764103.G7E0Y2"/>
<organism evidence="3 4">
    <name type="scientific">Mixia osmundae (strain CBS 9802 / IAM 14324 / JCM 22182 / KY 12970)</name>
    <dbReference type="NCBI Taxonomy" id="764103"/>
    <lineage>
        <taxon>Eukaryota</taxon>
        <taxon>Fungi</taxon>
        <taxon>Dikarya</taxon>
        <taxon>Basidiomycota</taxon>
        <taxon>Pucciniomycotina</taxon>
        <taxon>Mixiomycetes</taxon>
        <taxon>Mixiales</taxon>
        <taxon>Mixiaceae</taxon>
        <taxon>Mixia</taxon>
    </lineage>
</organism>
<evidence type="ECO:0000256" key="1">
    <source>
        <dbReference type="ARBA" id="ARBA00005703"/>
    </source>
</evidence>
<dbReference type="HOGENOM" id="CLU_042326_1_0_1"/>
<proteinExistence type="inferred from homology"/>